<proteinExistence type="predicted"/>
<evidence type="ECO:0000256" key="1">
    <source>
        <dbReference type="SAM" id="Phobius"/>
    </source>
</evidence>
<sequence length="49" mass="5422">ALLTFAEAYVEYKDPTVLKRNFVFYIMLLSIVLSLLLSGAGAFAIDLPL</sequence>
<evidence type="ECO:0000313" key="3">
    <source>
        <dbReference type="Proteomes" id="UP000034793"/>
    </source>
</evidence>
<protein>
    <submittedName>
        <fullName evidence="2">Uncharacterized protein</fullName>
    </submittedName>
</protein>
<keyword evidence="1" id="KW-0472">Membrane</keyword>
<accession>A0A0G0PVP8</accession>
<name>A0A0G0PVP8_9BACT</name>
<keyword evidence="1" id="KW-0812">Transmembrane</keyword>
<gene>
    <name evidence="2" type="ORF">UT61_C0035G0011</name>
</gene>
<organism evidence="2 3">
    <name type="scientific">Candidatus Woesebacteria bacterium GW2011_GWA1_39_8</name>
    <dbReference type="NCBI Taxonomy" id="1618552"/>
    <lineage>
        <taxon>Bacteria</taxon>
        <taxon>Candidatus Woeseibacteriota</taxon>
    </lineage>
</organism>
<feature type="transmembrane region" description="Helical" evidence="1">
    <location>
        <begin position="22"/>
        <end position="45"/>
    </location>
</feature>
<keyword evidence="1" id="KW-1133">Transmembrane helix</keyword>
<dbReference type="EMBL" id="LBXL01000035">
    <property type="protein sequence ID" value="KKR29176.1"/>
    <property type="molecule type" value="Genomic_DNA"/>
</dbReference>
<dbReference type="Proteomes" id="UP000034793">
    <property type="component" value="Unassembled WGS sequence"/>
</dbReference>
<reference evidence="2 3" key="1">
    <citation type="journal article" date="2015" name="Nature">
        <title>rRNA introns, odd ribosomes, and small enigmatic genomes across a large radiation of phyla.</title>
        <authorList>
            <person name="Brown C.T."/>
            <person name="Hug L.A."/>
            <person name="Thomas B.C."/>
            <person name="Sharon I."/>
            <person name="Castelle C.J."/>
            <person name="Singh A."/>
            <person name="Wilkins M.J."/>
            <person name="Williams K.H."/>
            <person name="Banfield J.F."/>
        </authorList>
    </citation>
    <scope>NUCLEOTIDE SEQUENCE [LARGE SCALE GENOMIC DNA]</scope>
</reference>
<feature type="non-terminal residue" evidence="2">
    <location>
        <position position="1"/>
    </location>
</feature>
<evidence type="ECO:0000313" key="2">
    <source>
        <dbReference type="EMBL" id="KKR29176.1"/>
    </source>
</evidence>
<dbReference type="AlphaFoldDB" id="A0A0G0PVP8"/>
<comment type="caution">
    <text evidence="2">The sequence shown here is derived from an EMBL/GenBank/DDBJ whole genome shotgun (WGS) entry which is preliminary data.</text>
</comment>